<feature type="transmembrane region" description="Helical" evidence="4">
    <location>
        <begin position="175"/>
        <end position="194"/>
    </location>
</feature>
<dbReference type="STRING" id="318586.Pden_0480"/>
<keyword evidence="1 4" id="KW-0812">Transmembrane</keyword>
<dbReference type="InterPro" id="IPR011701">
    <property type="entry name" value="MFS"/>
</dbReference>
<dbReference type="Proteomes" id="UP000000361">
    <property type="component" value="Chromosome 1"/>
</dbReference>
<keyword evidence="7" id="KW-1185">Reference proteome</keyword>
<dbReference type="KEGG" id="pde:Pden_0480"/>
<name>A1AZ98_PARDP</name>
<dbReference type="RefSeq" id="WP_011746825.1">
    <property type="nucleotide sequence ID" value="NC_008686.1"/>
</dbReference>
<feature type="transmembrane region" description="Helical" evidence="4">
    <location>
        <begin position="257"/>
        <end position="277"/>
    </location>
</feature>
<feature type="transmembrane region" description="Helical" evidence="4">
    <location>
        <begin position="375"/>
        <end position="396"/>
    </location>
</feature>
<dbReference type="GO" id="GO:0022857">
    <property type="term" value="F:transmembrane transporter activity"/>
    <property type="evidence" value="ECO:0007669"/>
    <property type="project" value="InterPro"/>
</dbReference>
<protein>
    <submittedName>
        <fullName evidence="6">Major facilitator superfamily MFS_1</fullName>
    </submittedName>
</protein>
<dbReference type="eggNOG" id="COG2271">
    <property type="taxonomic scope" value="Bacteria"/>
</dbReference>
<keyword evidence="3 4" id="KW-0472">Membrane</keyword>
<evidence type="ECO:0000256" key="2">
    <source>
        <dbReference type="ARBA" id="ARBA00022989"/>
    </source>
</evidence>
<feature type="transmembrane region" description="Helical" evidence="4">
    <location>
        <begin position="311"/>
        <end position="334"/>
    </location>
</feature>
<feature type="transmembrane region" description="Helical" evidence="4">
    <location>
        <begin position="223"/>
        <end position="245"/>
    </location>
</feature>
<dbReference type="PANTHER" id="PTHR11360">
    <property type="entry name" value="MONOCARBOXYLATE TRANSPORTER"/>
    <property type="match status" value="1"/>
</dbReference>
<feature type="transmembrane region" description="Helical" evidence="4">
    <location>
        <begin position="111"/>
        <end position="131"/>
    </location>
</feature>
<dbReference type="OrthoDB" id="9781976at2"/>
<proteinExistence type="predicted"/>
<dbReference type="EnsemblBacteria" id="ABL68592">
    <property type="protein sequence ID" value="ABL68592"/>
    <property type="gene ID" value="Pden_0480"/>
</dbReference>
<feature type="transmembrane region" description="Helical" evidence="4">
    <location>
        <begin position="86"/>
        <end position="105"/>
    </location>
</feature>
<evidence type="ECO:0000256" key="1">
    <source>
        <dbReference type="ARBA" id="ARBA00022692"/>
    </source>
</evidence>
<dbReference type="Pfam" id="PF07690">
    <property type="entry name" value="MFS_1"/>
    <property type="match status" value="1"/>
</dbReference>
<dbReference type="HOGENOM" id="CLU_001265_59_9_5"/>
<feature type="transmembrane region" description="Helical" evidence="4">
    <location>
        <begin position="346"/>
        <end position="369"/>
    </location>
</feature>
<feature type="transmembrane region" description="Helical" evidence="4">
    <location>
        <begin position="18"/>
        <end position="36"/>
    </location>
</feature>
<sequence>MQTVTTSSMDELKTGWKYLVAAMVGCGLGVSSLPIYTAGVFFPALIAEYGWSRSQLSFAVLLFTLSIGVASPIVGRAIDRFGPVRCAAVSIISAVVLYLVLARFVNSLAGFYAVHVLIALLGAAAAPVAYTKVIAGHFSRMKGLAMGITLMGPSVVATVAPAIVATSIDDTNWRAGYIALAVMMAIVLPFLLLLRGQGDGVQAAQAAPEDDNGAFTEAERRNIFRLLITGLALFSLGIGSLIVHLSPMLIDAGLEPVTAAGIVGFLGISGMAGRLIGGWLADRIFAAYILVGVSLSAALGCLALAMVGASVAIPATIAIGFSLGVEADLMGYLVSRYFRRSDYSKVYGWQYAAFIGAVGISPLIMARIFDSLGNYQLGLFLNVVLLTMAAAVFRVLPRYDKPAAVRSFASAG</sequence>
<gene>
    <name evidence="6" type="ordered locus">Pden_0480</name>
</gene>
<dbReference type="InterPro" id="IPR050327">
    <property type="entry name" value="Proton-linked_MCT"/>
</dbReference>
<keyword evidence="2 4" id="KW-1133">Transmembrane helix</keyword>
<dbReference type="Gene3D" id="1.20.1250.20">
    <property type="entry name" value="MFS general substrate transporter like domains"/>
    <property type="match status" value="2"/>
</dbReference>
<dbReference type="InterPro" id="IPR020846">
    <property type="entry name" value="MFS_dom"/>
</dbReference>
<dbReference type="EMBL" id="CP000489">
    <property type="protein sequence ID" value="ABL68592.1"/>
    <property type="molecule type" value="Genomic_DNA"/>
</dbReference>
<dbReference type="InterPro" id="IPR036259">
    <property type="entry name" value="MFS_trans_sf"/>
</dbReference>
<feature type="transmembrane region" description="Helical" evidence="4">
    <location>
        <begin position="143"/>
        <end position="163"/>
    </location>
</feature>
<dbReference type="GeneID" id="93451705"/>
<evidence type="ECO:0000256" key="3">
    <source>
        <dbReference type="ARBA" id="ARBA00023136"/>
    </source>
</evidence>
<evidence type="ECO:0000256" key="4">
    <source>
        <dbReference type="SAM" id="Phobius"/>
    </source>
</evidence>
<feature type="domain" description="Major facilitator superfamily (MFS) profile" evidence="5">
    <location>
        <begin position="18"/>
        <end position="400"/>
    </location>
</feature>
<organism evidence="6 7">
    <name type="scientific">Paracoccus denitrificans (strain Pd 1222)</name>
    <dbReference type="NCBI Taxonomy" id="318586"/>
    <lineage>
        <taxon>Bacteria</taxon>
        <taxon>Pseudomonadati</taxon>
        <taxon>Pseudomonadota</taxon>
        <taxon>Alphaproteobacteria</taxon>
        <taxon>Rhodobacterales</taxon>
        <taxon>Paracoccaceae</taxon>
        <taxon>Paracoccus</taxon>
    </lineage>
</organism>
<dbReference type="SUPFAM" id="SSF103473">
    <property type="entry name" value="MFS general substrate transporter"/>
    <property type="match status" value="1"/>
</dbReference>
<accession>A1AZ98</accession>
<feature type="transmembrane region" description="Helical" evidence="4">
    <location>
        <begin position="284"/>
        <end position="305"/>
    </location>
</feature>
<dbReference type="PROSITE" id="PS50850">
    <property type="entry name" value="MFS"/>
    <property type="match status" value="1"/>
</dbReference>
<evidence type="ECO:0000313" key="7">
    <source>
        <dbReference type="Proteomes" id="UP000000361"/>
    </source>
</evidence>
<evidence type="ECO:0000259" key="5">
    <source>
        <dbReference type="PROSITE" id="PS50850"/>
    </source>
</evidence>
<evidence type="ECO:0000313" key="6">
    <source>
        <dbReference type="EMBL" id="ABL68592.1"/>
    </source>
</evidence>
<reference evidence="7" key="1">
    <citation type="submission" date="2006-12" db="EMBL/GenBank/DDBJ databases">
        <title>Complete sequence of chromosome 1 of Paracoccus denitrificans PD1222.</title>
        <authorList>
            <person name="Copeland A."/>
            <person name="Lucas S."/>
            <person name="Lapidus A."/>
            <person name="Barry K."/>
            <person name="Detter J.C."/>
            <person name="Glavina del Rio T."/>
            <person name="Hammon N."/>
            <person name="Israni S."/>
            <person name="Dalin E."/>
            <person name="Tice H."/>
            <person name="Pitluck S."/>
            <person name="Munk A.C."/>
            <person name="Brettin T."/>
            <person name="Bruce D."/>
            <person name="Han C."/>
            <person name="Tapia R."/>
            <person name="Gilna P."/>
            <person name="Schmutz J."/>
            <person name="Larimer F."/>
            <person name="Land M."/>
            <person name="Hauser L."/>
            <person name="Kyrpides N."/>
            <person name="Lykidis A."/>
            <person name="Spiro S."/>
            <person name="Richardson D.J."/>
            <person name="Moir J.W.B."/>
            <person name="Ferguson S.J."/>
            <person name="van Spanning R.J.M."/>
            <person name="Richardson P."/>
        </authorList>
    </citation>
    <scope>NUCLEOTIDE SEQUENCE [LARGE SCALE GENOMIC DNA]</scope>
    <source>
        <strain evidence="7">Pd 1222</strain>
    </source>
</reference>
<dbReference type="AlphaFoldDB" id="A1AZ98"/>
<feature type="transmembrane region" description="Helical" evidence="4">
    <location>
        <begin position="56"/>
        <end position="74"/>
    </location>
</feature>